<comment type="function">
    <text evidence="9 12">F(1)F(0) ATP synthase produces ATP from ADP in the presence of a proton or sodium gradient. F-type ATPases consist of two structural domains, F(1) containing the extramembraneous catalytic core and F(0) containing the membrane proton channel, linked together by a central stalk and a peripheral stalk. During catalysis, ATP synthesis in the catalytic domain of F(1) is coupled via a rotary mechanism of the central stalk subunits to proton translocation.</text>
</comment>
<evidence type="ECO:0000256" key="10">
    <source>
        <dbReference type="ARBA" id="ARBA00025614"/>
    </source>
</evidence>
<feature type="transmembrane region" description="Helical" evidence="12">
    <location>
        <begin position="40"/>
        <end position="58"/>
    </location>
</feature>
<evidence type="ECO:0000256" key="13">
    <source>
        <dbReference type="RuleBase" id="RU003848"/>
    </source>
</evidence>
<keyword evidence="12" id="KW-1003">Cell membrane</keyword>
<dbReference type="EMBL" id="VLLC01000022">
    <property type="protein sequence ID" value="TWI68219.1"/>
    <property type="molecule type" value="Genomic_DNA"/>
</dbReference>
<evidence type="ECO:0000256" key="3">
    <source>
        <dbReference type="ARBA" id="ARBA00022692"/>
    </source>
</evidence>
<protein>
    <recommendedName>
        <fullName evidence="12">ATP synthase subunit b</fullName>
    </recommendedName>
    <alternativeName>
        <fullName evidence="12">ATP synthase F(0) sector subunit b</fullName>
    </alternativeName>
    <alternativeName>
        <fullName evidence="12">ATPase subunit I</fullName>
    </alternativeName>
    <alternativeName>
        <fullName evidence="12">F-type ATPase subunit b</fullName>
        <shortName evidence="12">F-ATPase subunit b</shortName>
    </alternativeName>
</protein>
<evidence type="ECO:0000256" key="12">
    <source>
        <dbReference type="HAMAP-Rule" id="MF_01398"/>
    </source>
</evidence>
<proteinExistence type="inferred from homology"/>
<evidence type="ECO:0000313" key="17">
    <source>
        <dbReference type="Proteomes" id="UP000318307"/>
    </source>
</evidence>
<reference evidence="16 17" key="1">
    <citation type="submission" date="2019-07" db="EMBL/GenBank/DDBJ databases">
        <title>Genome sequencing of 100 strains of the haloalkaliphilic chemolithoautotrophic sulfur-oxidizing bacterium Thioalkalivibrio.</title>
        <authorList>
            <person name="Muyzer G."/>
        </authorList>
    </citation>
    <scope>NUCLEOTIDE SEQUENCE [LARGE SCALE GENOMIC DNA]</scope>
    <source>
        <strain evidence="16 17">ASO4-4</strain>
    </source>
</reference>
<evidence type="ECO:0000256" key="6">
    <source>
        <dbReference type="ARBA" id="ARBA00023065"/>
    </source>
</evidence>
<comment type="subcellular location">
    <subcellularLocation>
        <location evidence="12">Cell membrane</location>
        <topology evidence="12">Single-pass membrane protein</topology>
    </subcellularLocation>
    <subcellularLocation>
        <location evidence="11">Endomembrane system</location>
        <topology evidence="11">Single-pass membrane protein</topology>
    </subcellularLocation>
</comment>
<dbReference type="PANTHER" id="PTHR34264:SF3">
    <property type="entry name" value="ATP SYNTHASE SUBUNIT B, CHLOROPLASTIC"/>
    <property type="match status" value="1"/>
</dbReference>
<keyword evidence="8 12" id="KW-0066">ATP synthesis</keyword>
<keyword evidence="14" id="KW-0175">Coiled coil</keyword>
<keyword evidence="2 12" id="KW-0138">CF(0)</keyword>
<sequence>MNAKGRKLFWASLVFFMGAGVAFAAGDGGESWSSIDTYRVMNFTALVLILFFLLRKPVARFLNGRIDGIEKQLADLEERRLAAEKDLAEYRRQLEHMEDEAKSILEQYRKQGEAAKERILEEAKASAEKMREQARRNIEHEFVKVRAGLQAEVMEKALERAESLIQEKISPEDHDRLTEEYLKKVVAS</sequence>
<feature type="coiled-coil region" evidence="14">
    <location>
        <begin position="59"/>
        <end position="140"/>
    </location>
</feature>
<dbReference type="InterPro" id="IPR028987">
    <property type="entry name" value="ATP_synth_B-like_membr_sf"/>
</dbReference>
<dbReference type="GO" id="GO:0005886">
    <property type="term" value="C:plasma membrane"/>
    <property type="evidence" value="ECO:0007669"/>
    <property type="project" value="UniProtKB-SubCell"/>
</dbReference>
<dbReference type="GO" id="GO:0012505">
    <property type="term" value="C:endomembrane system"/>
    <property type="evidence" value="ECO:0007669"/>
    <property type="project" value="UniProtKB-SubCell"/>
</dbReference>
<evidence type="ECO:0000256" key="1">
    <source>
        <dbReference type="ARBA" id="ARBA00022448"/>
    </source>
</evidence>
<evidence type="ECO:0000256" key="11">
    <source>
        <dbReference type="ARBA" id="ARBA00037847"/>
    </source>
</evidence>
<evidence type="ECO:0000256" key="8">
    <source>
        <dbReference type="ARBA" id="ARBA00023310"/>
    </source>
</evidence>
<dbReference type="AlphaFoldDB" id="A0A562RGI8"/>
<dbReference type="RefSeq" id="WP_144685711.1">
    <property type="nucleotide sequence ID" value="NZ_VLLC01000022.1"/>
</dbReference>
<name>A0A562RGI8_9BACT</name>
<evidence type="ECO:0000256" key="5">
    <source>
        <dbReference type="ARBA" id="ARBA00022989"/>
    </source>
</evidence>
<evidence type="ECO:0000313" key="16">
    <source>
        <dbReference type="EMBL" id="TWI68219.1"/>
    </source>
</evidence>
<dbReference type="GO" id="GO:0046933">
    <property type="term" value="F:proton-transporting ATP synthase activity, rotational mechanism"/>
    <property type="evidence" value="ECO:0007669"/>
    <property type="project" value="UniProtKB-UniRule"/>
</dbReference>
<organism evidence="16 17">
    <name type="scientific">Desulfobotulus alkaliphilus</name>
    <dbReference type="NCBI Taxonomy" id="622671"/>
    <lineage>
        <taxon>Bacteria</taxon>
        <taxon>Pseudomonadati</taxon>
        <taxon>Thermodesulfobacteriota</taxon>
        <taxon>Desulfobacteria</taxon>
        <taxon>Desulfobacterales</taxon>
        <taxon>Desulfobacteraceae</taxon>
        <taxon>Desulfobotulus</taxon>
    </lineage>
</organism>
<dbReference type="CDD" id="cd06503">
    <property type="entry name" value="ATP-synt_Fo_b"/>
    <property type="match status" value="1"/>
</dbReference>
<evidence type="ECO:0000256" key="15">
    <source>
        <dbReference type="SAM" id="SignalP"/>
    </source>
</evidence>
<dbReference type="Proteomes" id="UP000318307">
    <property type="component" value="Unassembled WGS sequence"/>
</dbReference>
<evidence type="ECO:0000256" key="4">
    <source>
        <dbReference type="ARBA" id="ARBA00022781"/>
    </source>
</evidence>
<feature type="signal peptide" evidence="15">
    <location>
        <begin position="1"/>
        <end position="24"/>
    </location>
</feature>
<dbReference type="GO" id="GO:0045259">
    <property type="term" value="C:proton-transporting ATP synthase complex"/>
    <property type="evidence" value="ECO:0007669"/>
    <property type="project" value="UniProtKB-KW"/>
</dbReference>
<keyword evidence="3 12" id="KW-0812">Transmembrane</keyword>
<evidence type="ECO:0000256" key="9">
    <source>
        <dbReference type="ARBA" id="ARBA00025198"/>
    </source>
</evidence>
<keyword evidence="7 12" id="KW-0472">Membrane</keyword>
<dbReference type="SUPFAM" id="SSF81573">
    <property type="entry name" value="F1F0 ATP synthase subunit B, membrane domain"/>
    <property type="match status" value="1"/>
</dbReference>
<accession>A0A562RGI8</accession>
<dbReference type="PANTHER" id="PTHR34264">
    <property type="entry name" value="ATP SYNTHASE SUBUNIT B, CHLOROPLASTIC"/>
    <property type="match status" value="1"/>
</dbReference>
<dbReference type="OrthoDB" id="5471016at2"/>
<dbReference type="InterPro" id="IPR002146">
    <property type="entry name" value="ATP_synth_b/b'su_bac/chlpt"/>
</dbReference>
<keyword evidence="15" id="KW-0732">Signal</keyword>
<comment type="similarity">
    <text evidence="12 13">Belongs to the ATPase B chain family.</text>
</comment>
<keyword evidence="1 12" id="KW-0813">Transport</keyword>
<gene>
    <name evidence="12" type="primary">atpF</name>
    <name evidence="16" type="ORF">LZ24_02594</name>
</gene>
<evidence type="ECO:0000256" key="7">
    <source>
        <dbReference type="ARBA" id="ARBA00023136"/>
    </source>
</evidence>
<keyword evidence="6 12" id="KW-0406">Ion transport</keyword>
<keyword evidence="17" id="KW-1185">Reference proteome</keyword>
<keyword evidence="4 12" id="KW-0375">Hydrogen ion transport</keyword>
<keyword evidence="5 12" id="KW-1133">Transmembrane helix</keyword>
<dbReference type="HAMAP" id="MF_01398">
    <property type="entry name" value="ATP_synth_b_bprime"/>
    <property type="match status" value="1"/>
</dbReference>
<evidence type="ECO:0000256" key="14">
    <source>
        <dbReference type="SAM" id="Coils"/>
    </source>
</evidence>
<dbReference type="Pfam" id="PF00430">
    <property type="entry name" value="ATP-synt_B"/>
    <property type="match status" value="1"/>
</dbReference>
<evidence type="ECO:0000256" key="2">
    <source>
        <dbReference type="ARBA" id="ARBA00022547"/>
    </source>
</evidence>
<feature type="chain" id="PRO_5022157503" description="ATP synthase subunit b" evidence="15">
    <location>
        <begin position="25"/>
        <end position="188"/>
    </location>
</feature>
<comment type="subunit">
    <text evidence="12">F-type ATPases have 2 components, F(1) - the catalytic core - and F(0) - the membrane proton channel. F(1) has five subunits: alpha(3), beta(3), gamma(1), delta(1), epsilon(1). F(0) has three main subunits: a(1), b(2) and c(10-14). The alpha and beta chains form an alternating ring which encloses part of the gamma chain. F(1) is attached to F(0) by a central stalk formed by the gamma and epsilon chains, while a peripheral stalk is formed by the delta and b chains.</text>
</comment>
<comment type="function">
    <text evidence="10">Component of the F(0) channel, it forms part of the peripheral stalk, linking F(1) to F(0). The b'-subunit is a diverged and duplicated form of b found in plants and photosynthetic bacteria.</text>
</comment>
<comment type="caution">
    <text evidence="16">The sequence shown here is derived from an EMBL/GenBank/DDBJ whole genome shotgun (WGS) entry which is preliminary data.</text>
</comment>